<organism evidence="1 2">
    <name type="scientific">Streptomyces prasinosporus</name>
    <dbReference type="NCBI Taxonomy" id="68256"/>
    <lineage>
        <taxon>Bacteria</taxon>
        <taxon>Bacillati</taxon>
        <taxon>Actinomycetota</taxon>
        <taxon>Actinomycetes</taxon>
        <taxon>Kitasatosporales</taxon>
        <taxon>Streptomycetaceae</taxon>
        <taxon>Streptomyces</taxon>
        <taxon>Streptomyces albogriseolus group</taxon>
    </lineage>
</organism>
<name>A0ABP6U8P0_9ACTN</name>
<protein>
    <submittedName>
        <fullName evidence="1">Uncharacterized protein</fullName>
    </submittedName>
</protein>
<dbReference type="EMBL" id="BAAAXF010000073">
    <property type="protein sequence ID" value="GAA3503093.1"/>
    <property type="molecule type" value="Genomic_DNA"/>
</dbReference>
<comment type="caution">
    <text evidence="1">The sequence shown here is derived from an EMBL/GenBank/DDBJ whole genome shotgun (WGS) entry which is preliminary data.</text>
</comment>
<evidence type="ECO:0000313" key="2">
    <source>
        <dbReference type="Proteomes" id="UP001501455"/>
    </source>
</evidence>
<sequence length="53" mass="5711">MRWAVVCVAGMLALAVNGTPVPAEYNGILMDGAAFTELLESVERATLWEADRT</sequence>
<proteinExistence type="predicted"/>
<gene>
    <name evidence="1" type="ORF">GCM10019016_102030</name>
</gene>
<evidence type="ECO:0000313" key="1">
    <source>
        <dbReference type="EMBL" id="GAA3503093.1"/>
    </source>
</evidence>
<dbReference type="Proteomes" id="UP001501455">
    <property type="component" value="Unassembled WGS sequence"/>
</dbReference>
<keyword evidence="2" id="KW-1185">Reference proteome</keyword>
<reference evidence="2" key="1">
    <citation type="journal article" date="2019" name="Int. J. Syst. Evol. Microbiol.">
        <title>The Global Catalogue of Microorganisms (GCM) 10K type strain sequencing project: providing services to taxonomists for standard genome sequencing and annotation.</title>
        <authorList>
            <consortium name="The Broad Institute Genomics Platform"/>
            <consortium name="The Broad Institute Genome Sequencing Center for Infectious Disease"/>
            <person name="Wu L."/>
            <person name="Ma J."/>
        </authorList>
    </citation>
    <scope>NUCLEOTIDE SEQUENCE [LARGE SCALE GENOMIC DNA]</scope>
    <source>
        <strain evidence="2">JCM 4816</strain>
    </source>
</reference>
<accession>A0ABP6U8P0</accession>